<dbReference type="EMBL" id="KV007770">
    <property type="protein sequence ID" value="KZV30948.1"/>
    <property type="molecule type" value="Genomic_DNA"/>
</dbReference>
<gene>
    <name evidence="2" type="ORF">F511_20494</name>
</gene>
<evidence type="ECO:0000313" key="2">
    <source>
        <dbReference type="EMBL" id="KZV30948.1"/>
    </source>
</evidence>
<name>A0A2Z7BFN9_9LAMI</name>
<dbReference type="AlphaFoldDB" id="A0A2Z7BFN9"/>
<proteinExistence type="predicted"/>
<feature type="compositionally biased region" description="Basic and acidic residues" evidence="1">
    <location>
        <begin position="226"/>
        <end position="237"/>
    </location>
</feature>
<keyword evidence="3" id="KW-1185">Reference proteome</keyword>
<evidence type="ECO:0000256" key="1">
    <source>
        <dbReference type="SAM" id="MobiDB-lite"/>
    </source>
</evidence>
<feature type="region of interest" description="Disordered" evidence="1">
    <location>
        <begin position="202"/>
        <end position="237"/>
    </location>
</feature>
<reference evidence="2 3" key="1">
    <citation type="journal article" date="2015" name="Proc. Natl. Acad. Sci. U.S.A.">
        <title>The resurrection genome of Boea hygrometrica: A blueprint for survival of dehydration.</title>
        <authorList>
            <person name="Xiao L."/>
            <person name="Yang G."/>
            <person name="Zhang L."/>
            <person name="Yang X."/>
            <person name="Zhao S."/>
            <person name="Ji Z."/>
            <person name="Zhou Q."/>
            <person name="Hu M."/>
            <person name="Wang Y."/>
            <person name="Chen M."/>
            <person name="Xu Y."/>
            <person name="Jin H."/>
            <person name="Xiao X."/>
            <person name="Hu G."/>
            <person name="Bao F."/>
            <person name="Hu Y."/>
            <person name="Wan P."/>
            <person name="Li L."/>
            <person name="Deng X."/>
            <person name="Kuang T."/>
            <person name="Xiang C."/>
            <person name="Zhu J.K."/>
            <person name="Oliver M.J."/>
            <person name="He Y."/>
        </authorList>
    </citation>
    <scope>NUCLEOTIDE SEQUENCE [LARGE SCALE GENOMIC DNA]</scope>
    <source>
        <strain evidence="3">cv. XS01</strain>
    </source>
</reference>
<protein>
    <submittedName>
        <fullName evidence="2">Uncharacterized protein</fullName>
    </submittedName>
</protein>
<organism evidence="2 3">
    <name type="scientific">Dorcoceras hygrometricum</name>
    <dbReference type="NCBI Taxonomy" id="472368"/>
    <lineage>
        <taxon>Eukaryota</taxon>
        <taxon>Viridiplantae</taxon>
        <taxon>Streptophyta</taxon>
        <taxon>Embryophyta</taxon>
        <taxon>Tracheophyta</taxon>
        <taxon>Spermatophyta</taxon>
        <taxon>Magnoliopsida</taxon>
        <taxon>eudicotyledons</taxon>
        <taxon>Gunneridae</taxon>
        <taxon>Pentapetalae</taxon>
        <taxon>asterids</taxon>
        <taxon>lamiids</taxon>
        <taxon>Lamiales</taxon>
        <taxon>Gesneriaceae</taxon>
        <taxon>Didymocarpoideae</taxon>
        <taxon>Trichosporeae</taxon>
        <taxon>Loxocarpinae</taxon>
        <taxon>Dorcoceras</taxon>
    </lineage>
</organism>
<feature type="region of interest" description="Disordered" evidence="1">
    <location>
        <begin position="24"/>
        <end position="49"/>
    </location>
</feature>
<evidence type="ECO:0000313" key="3">
    <source>
        <dbReference type="Proteomes" id="UP000250235"/>
    </source>
</evidence>
<accession>A0A2Z7BFN9</accession>
<sequence>METGIDQMNLHSVQLGYLKILQVGNTDPNNNKSRKTNTSKSAGGNHRSVVFRVRQPITARWSSDTTNQSVTTPMIALDFSGTTNQSLKSTSTDSHKGMVQTTEASQLPPATKFTVGTPWNSNVHQVSNNQLNSNSTSKVLRSSSIINYRILQSTSQLLNLARNHLPKISQHPKNALSDFSRNLRTPAASRSNSQVVLQPLMGNNRKNKSQGFQRPPKSLKSSTENGDNRWEINHGEQ</sequence>
<dbReference type="Proteomes" id="UP000250235">
    <property type="component" value="Unassembled WGS sequence"/>
</dbReference>